<organism evidence="2 3">
    <name type="scientific">Pleurodeles waltl</name>
    <name type="common">Iberian ribbed newt</name>
    <dbReference type="NCBI Taxonomy" id="8319"/>
    <lineage>
        <taxon>Eukaryota</taxon>
        <taxon>Metazoa</taxon>
        <taxon>Chordata</taxon>
        <taxon>Craniata</taxon>
        <taxon>Vertebrata</taxon>
        <taxon>Euteleostomi</taxon>
        <taxon>Amphibia</taxon>
        <taxon>Batrachia</taxon>
        <taxon>Caudata</taxon>
        <taxon>Salamandroidea</taxon>
        <taxon>Salamandridae</taxon>
        <taxon>Pleurodelinae</taxon>
        <taxon>Pleurodeles</taxon>
    </lineage>
</organism>
<feature type="compositionally biased region" description="Basic and acidic residues" evidence="1">
    <location>
        <begin position="39"/>
        <end position="51"/>
    </location>
</feature>
<dbReference type="AlphaFoldDB" id="A0AAV7PDA6"/>
<reference evidence="2" key="1">
    <citation type="journal article" date="2022" name="bioRxiv">
        <title>Sequencing and chromosome-scale assembly of the giantPleurodeles waltlgenome.</title>
        <authorList>
            <person name="Brown T."/>
            <person name="Elewa A."/>
            <person name="Iarovenko S."/>
            <person name="Subramanian E."/>
            <person name="Araus A.J."/>
            <person name="Petzold A."/>
            <person name="Susuki M."/>
            <person name="Suzuki K.-i.T."/>
            <person name="Hayashi T."/>
            <person name="Toyoda A."/>
            <person name="Oliveira C."/>
            <person name="Osipova E."/>
            <person name="Leigh N.D."/>
            <person name="Simon A."/>
            <person name="Yun M.H."/>
        </authorList>
    </citation>
    <scope>NUCLEOTIDE SEQUENCE</scope>
    <source>
        <strain evidence="2">20211129_DDA</strain>
        <tissue evidence="2">Liver</tissue>
    </source>
</reference>
<evidence type="ECO:0000256" key="1">
    <source>
        <dbReference type="SAM" id="MobiDB-lite"/>
    </source>
</evidence>
<keyword evidence="3" id="KW-1185">Reference proteome</keyword>
<accession>A0AAV7PDA6</accession>
<dbReference type="Proteomes" id="UP001066276">
    <property type="component" value="Chromosome 7"/>
</dbReference>
<dbReference type="EMBL" id="JANPWB010000011">
    <property type="protein sequence ID" value="KAJ1125774.1"/>
    <property type="molecule type" value="Genomic_DNA"/>
</dbReference>
<evidence type="ECO:0000313" key="3">
    <source>
        <dbReference type="Proteomes" id="UP001066276"/>
    </source>
</evidence>
<protein>
    <submittedName>
        <fullName evidence="2">Uncharacterized protein</fullName>
    </submittedName>
</protein>
<gene>
    <name evidence="2" type="ORF">NDU88_004196</name>
</gene>
<feature type="region of interest" description="Disordered" evidence="1">
    <location>
        <begin position="1"/>
        <end position="55"/>
    </location>
</feature>
<name>A0AAV7PDA6_PLEWA</name>
<sequence>MAERGELAAWCGPADGGARSGPPGHRGAARGPSPADARGAVRLEPGPERCPESGPLKVGVADLVFLPDGRKGPLVKGRDGGECGRLALGPWWGSRARLRETGPSGRRCGRPMVSCPGQDGVRWEWMVPVRALVG</sequence>
<feature type="compositionally biased region" description="Low complexity" evidence="1">
    <location>
        <begin position="20"/>
        <end position="35"/>
    </location>
</feature>
<evidence type="ECO:0000313" key="2">
    <source>
        <dbReference type="EMBL" id="KAJ1125774.1"/>
    </source>
</evidence>
<comment type="caution">
    <text evidence="2">The sequence shown here is derived from an EMBL/GenBank/DDBJ whole genome shotgun (WGS) entry which is preliminary data.</text>
</comment>
<proteinExistence type="predicted"/>